<proteinExistence type="predicted"/>
<dbReference type="GO" id="GO:0005737">
    <property type="term" value="C:cytoplasm"/>
    <property type="evidence" value="ECO:0007669"/>
    <property type="project" value="UniProtKB-SubCell"/>
</dbReference>
<dbReference type="NCBIfam" id="TIGR01003">
    <property type="entry name" value="PTS_HPr_family"/>
    <property type="match status" value="1"/>
</dbReference>
<dbReference type="RefSeq" id="WP_036802232.1">
    <property type="nucleotide sequence ID" value="NZ_CP051177.1"/>
</dbReference>
<dbReference type="InterPro" id="IPR001020">
    <property type="entry name" value="PTS_HPr_His_P_site"/>
</dbReference>
<name>A0A1G8D034_9BACL</name>
<dbReference type="PANTHER" id="PTHR33705:SF2">
    <property type="entry name" value="PHOSPHOCARRIER PROTEIN NPR"/>
    <property type="match status" value="1"/>
</dbReference>
<keyword evidence="6" id="KW-0598">Phosphotransferase system</keyword>
<accession>A0A1G8D034</accession>
<dbReference type="OrthoDB" id="9809047at2"/>
<dbReference type="Proteomes" id="UP000509222">
    <property type="component" value="Chromosome"/>
</dbReference>
<evidence type="ECO:0000313" key="7">
    <source>
        <dbReference type="EMBL" id="QKX50951.1"/>
    </source>
</evidence>
<dbReference type="PROSITE" id="PS00369">
    <property type="entry name" value="PTS_HPR_HIS"/>
    <property type="match status" value="1"/>
</dbReference>
<sequence>MIEKNYTITSDEGLHARPASRLVQTVTPFSAEVKLEFKDKQVNMKSIMGVMSLGISKGKEIKIIADGKDEEKLMAAVDELIVGEGLGA</sequence>
<reference evidence="8" key="1">
    <citation type="submission" date="2020-06" db="EMBL/GenBank/DDBJ databases">
        <title>Isolation of Planomicrobium glaciei.</title>
        <authorList>
            <person name="Malisova L."/>
            <person name="Safrankova R."/>
            <person name="Jakubu V."/>
            <person name="Spanelova P."/>
        </authorList>
    </citation>
    <scope>NUCLEOTIDE SEQUENCE [LARGE SCALE GENOMIC DNA]</scope>
    <source>
        <strain evidence="8">NRL-ATB46093</strain>
    </source>
</reference>
<dbReference type="GO" id="GO:0009401">
    <property type="term" value="P:phosphoenolpyruvate-dependent sugar phosphotransferase system"/>
    <property type="evidence" value="ECO:0007669"/>
    <property type="project" value="UniProtKB-KW"/>
</dbReference>
<dbReference type="InterPro" id="IPR002114">
    <property type="entry name" value="PTS_HPr_Ser_P_site"/>
</dbReference>
<dbReference type="EMBL" id="CP051177">
    <property type="protein sequence ID" value="QKX50951.1"/>
    <property type="molecule type" value="Genomic_DNA"/>
</dbReference>
<dbReference type="Gene3D" id="3.30.1340.10">
    <property type="entry name" value="HPr-like"/>
    <property type="match status" value="1"/>
</dbReference>
<dbReference type="NCBIfam" id="NF010352">
    <property type="entry name" value="PRK13780.1"/>
    <property type="match status" value="1"/>
</dbReference>
<evidence type="ECO:0000313" key="8">
    <source>
        <dbReference type="Proteomes" id="UP000509222"/>
    </source>
</evidence>
<evidence type="ECO:0000256" key="3">
    <source>
        <dbReference type="ARBA" id="ARBA00020422"/>
    </source>
</evidence>
<evidence type="ECO:0000256" key="2">
    <source>
        <dbReference type="ARBA" id="ARBA00004496"/>
    </source>
</evidence>
<dbReference type="SUPFAM" id="SSF55594">
    <property type="entry name" value="HPr-like"/>
    <property type="match status" value="1"/>
</dbReference>
<dbReference type="PANTHER" id="PTHR33705">
    <property type="entry name" value="PHOSPHOCARRIER PROTEIN HPR"/>
    <property type="match status" value="1"/>
</dbReference>
<dbReference type="InterPro" id="IPR000032">
    <property type="entry name" value="HPr-like"/>
</dbReference>
<keyword evidence="5" id="KW-0813">Transport</keyword>
<dbReference type="InterPro" id="IPR050399">
    <property type="entry name" value="HPr"/>
</dbReference>
<evidence type="ECO:0000256" key="4">
    <source>
        <dbReference type="ARBA" id="ARBA00022490"/>
    </source>
</evidence>
<dbReference type="PROSITE" id="PS51350">
    <property type="entry name" value="PTS_HPR_DOM"/>
    <property type="match status" value="1"/>
</dbReference>
<dbReference type="AlphaFoldDB" id="A0A1G8D034"/>
<evidence type="ECO:0000256" key="6">
    <source>
        <dbReference type="ARBA" id="ARBA00022683"/>
    </source>
</evidence>
<dbReference type="CDD" id="cd00367">
    <property type="entry name" value="PTS-HPr_like"/>
    <property type="match status" value="1"/>
</dbReference>
<dbReference type="PRINTS" id="PR00107">
    <property type="entry name" value="PHOSPHOCPHPR"/>
</dbReference>
<dbReference type="InterPro" id="IPR035895">
    <property type="entry name" value="HPr-like_sf"/>
</dbReference>
<dbReference type="STRING" id="459472.SAMN04487975_105103"/>
<gene>
    <name evidence="7" type="ORF">HF394_10355</name>
</gene>
<dbReference type="eggNOG" id="COG1925">
    <property type="taxonomic scope" value="Bacteria"/>
</dbReference>
<keyword evidence="5" id="KW-0762">Sugar transport</keyword>
<comment type="subcellular location">
    <subcellularLocation>
        <location evidence="2">Cytoplasm</location>
    </subcellularLocation>
</comment>
<dbReference type="Pfam" id="PF00381">
    <property type="entry name" value="PTS-HPr"/>
    <property type="match status" value="1"/>
</dbReference>
<comment type="function">
    <text evidence="1">General (non sugar-specific) component of the phosphoenolpyruvate-dependent sugar phosphotransferase system (sugar PTS). This major carbohydrate active-transport system catalyzes the phosphorylation of incoming sugar substrates concomitantly with their translocation across the cell membrane. The phosphoryl group from phosphoenolpyruvate (PEP) is transferred to the phosphoryl carrier protein HPr by enzyme I. Phospho-HPr then transfers it to the PTS EIIA domain.</text>
</comment>
<dbReference type="PROSITE" id="PS00589">
    <property type="entry name" value="PTS_HPR_SER"/>
    <property type="match status" value="1"/>
</dbReference>
<organism evidence="7 8">
    <name type="scientific">Planococcus glaciei</name>
    <dbReference type="NCBI Taxonomy" id="459472"/>
    <lineage>
        <taxon>Bacteria</taxon>
        <taxon>Bacillati</taxon>
        <taxon>Bacillota</taxon>
        <taxon>Bacilli</taxon>
        <taxon>Bacillales</taxon>
        <taxon>Caryophanaceae</taxon>
        <taxon>Planococcus</taxon>
    </lineage>
</organism>
<keyword evidence="4" id="KW-0963">Cytoplasm</keyword>
<protein>
    <recommendedName>
        <fullName evidence="3">Phosphocarrier protein HPr</fullName>
    </recommendedName>
</protein>
<keyword evidence="8" id="KW-1185">Reference proteome</keyword>
<evidence type="ECO:0000256" key="5">
    <source>
        <dbReference type="ARBA" id="ARBA00022597"/>
    </source>
</evidence>
<evidence type="ECO:0000256" key="1">
    <source>
        <dbReference type="ARBA" id="ARBA00003681"/>
    </source>
</evidence>